<feature type="signal peptide" evidence="2">
    <location>
        <begin position="1"/>
        <end position="18"/>
    </location>
</feature>
<dbReference type="EMBL" id="CAXLJM020000049">
    <property type="protein sequence ID" value="CAL8113946.1"/>
    <property type="molecule type" value="Genomic_DNA"/>
</dbReference>
<accession>A0ABP1QXM2</accession>
<name>A0ABP1QXM2_9HEXA</name>
<sequence>MDFLWLLVSVLWWSSSNAEEPNIHITMGVMLNKINGAVLYSSSIPIFAKIGEIPKVGLTEIGLDRICGYNTNMSTRKNSLKLHTTIKNIAIDTTSPLCALSHEAYEMLHVNKELLRSLEGLHESKPEKERFRRESSPGTQRKTRAALAEPLGNLLEFITGNPSAATFREVSAHVNYLEQFTKRIRNAEENSKLNYIKIVNDVSKTTKETINGFMKIQGEMREVQKSFDILQQKC</sequence>
<keyword evidence="4" id="KW-1185">Reference proteome</keyword>
<gene>
    <name evidence="3" type="ORF">ODALV1_LOCUS16246</name>
</gene>
<evidence type="ECO:0000256" key="1">
    <source>
        <dbReference type="SAM" id="MobiDB-lite"/>
    </source>
</evidence>
<protein>
    <submittedName>
        <fullName evidence="3">Uncharacterized protein</fullName>
    </submittedName>
</protein>
<organism evidence="3 4">
    <name type="scientific">Orchesella dallaii</name>
    <dbReference type="NCBI Taxonomy" id="48710"/>
    <lineage>
        <taxon>Eukaryota</taxon>
        <taxon>Metazoa</taxon>
        <taxon>Ecdysozoa</taxon>
        <taxon>Arthropoda</taxon>
        <taxon>Hexapoda</taxon>
        <taxon>Collembola</taxon>
        <taxon>Entomobryomorpha</taxon>
        <taxon>Entomobryoidea</taxon>
        <taxon>Orchesellidae</taxon>
        <taxon>Orchesellinae</taxon>
        <taxon>Orchesella</taxon>
    </lineage>
</organism>
<feature type="compositionally biased region" description="Basic and acidic residues" evidence="1">
    <location>
        <begin position="121"/>
        <end position="135"/>
    </location>
</feature>
<comment type="caution">
    <text evidence="3">The sequence shown here is derived from an EMBL/GenBank/DDBJ whole genome shotgun (WGS) entry which is preliminary data.</text>
</comment>
<feature type="chain" id="PRO_5045589383" evidence="2">
    <location>
        <begin position="19"/>
        <end position="234"/>
    </location>
</feature>
<evidence type="ECO:0000313" key="3">
    <source>
        <dbReference type="EMBL" id="CAL8113946.1"/>
    </source>
</evidence>
<dbReference type="Proteomes" id="UP001642540">
    <property type="component" value="Unassembled WGS sequence"/>
</dbReference>
<evidence type="ECO:0000256" key="2">
    <source>
        <dbReference type="SAM" id="SignalP"/>
    </source>
</evidence>
<reference evidence="3 4" key="1">
    <citation type="submission" date="2024-08" db="EMBL/GenBank/DDBJ databases">
        <authorList>
            <person name="Cucini C."/>
            <person name="Frati F."/>
        </authorList>
    </citation>
    <scope>NUCLEOTIDE SEQUENCE [LARGE SCALE GENOMIC DNA]</scope>
</reference>
<proteinExistence type="predicted"/>
<feature type="region of interest" description="Disordered" evidence="1">
    <location>
        <begin position="121"/>
        <end position="143"/>
    </location>
</feature>
<evidence type="ECO:0000313" key="4">
    <source>
        <dbReference type="Proteomes" id="UP001642540"/>
    </source>
</evidence>
<keyword evidence="2" id="KW-0732">Signal</keyword>